<reference evidence="2" key="1">
    <citation type="submission" date="2014-11" db="EMBL/GenBank/DDBJ databases">
        <authorList>
            <person name="Geib S."/>
        </authorList>
    </citation>
    <scope>NUCLEOTIDE SEQUENCE</scope>
</reference>
<proteinExistence type="predicted"/>
<evidence type="ECO:0000256" key="1">
    <source>
        <dbReference type="SAM" id="SignalP"/>
    </source>
</evidence>
<accession>A0A0A1X269</accession>
<organism evidence="2">
    <name type="scientific">Zeugodacus cucurbitae</name>
    <name type="common">Melon fruit fly</name>
    <name type="synonym">Bactrocera cucurbitae</name>
    <dbReference type="NCBI Taxonomy" id="28588"/>
    <lineage>
        <taxon>Eukaryota</taxon>
        <taxon>Metazoa</taxon>
        <taxon>Ecdysozoa</taxon>
        <taxon>Arthropoda</taxon>
        <taxon>Hexapoda</taxon>
        <taxon>Insecta</taxon>
        <taxon>Pterygota</taxon>
        <taxon>Neoptera</taxon>
        <taxon>Endopterygota</taxon>
        <taxon>Diptera</taxon>
        <taxon>Brachycera</taxon>
        <taxon>Muscomorpha</taxon>
        <taxon>Tephritoidea</taxon>
        <taxon>Tephritidae</taxon>
        <taxon>Zeugodacus</taxon>
        <taxon>Zeugodacus</taxon>
    </lineage>
</organism>
<evidence type="ECO:0000313" key="2">
    <source>
        <dbReference type="EMBL" id="JAD05434.1"/>
    </source>
</evidence>
<dbReference type="Pfam" id="PF01395">
    <property type="entry name" value="PBP_GOBP"/>
    <property type="match status" value="1"/>
</dbReference>
<protein>
    <submittedName>
        <fullName evidence="2">General odorant-binding protein 56a</fullName>
    </submittedName>
</protein>
<dbReference type="CDD" id="cd23992">
    <property type="entry name" value="PBP_GOBP"/>
    <property type="match status" value="1"/>
</dbReference>
<dbReference type="SMART" id="SM00708">
    <property type="entry name" value="PhBP"/>
    <property type="match status" value="1"/>
</dbReference>
<dbReference type="InterPro" id="IPR006170">
    <property type="entry name" value="PBP/GOBP"/>
</dbReference>
<reference evidence="2" key="2">
    <citation type="journal article" date="2015" name="Gigascience">
        <title>Reconstructing a comprehensive transcriptome assembly of a white-pupal translocated strain of the pest fruit fly Bactrocera cucurbitae.</title>
        <authorList>
            <person name="Sim S.B."/>
            <person name="Calla B."/>
            <person name="Hall B."/>
            <person name="DeRego T."/>
            <person name="Geib S.M."/>
        </authorList>
    </citation>
    <scope>NUCLEOTIDE SEQUENCE</scope>
</reference>
<keyword evidence="1" id="KW-0732">Signal</keyword>
<sequence>SITMKSYGLLQLLLAVFICGLITQLHAADDKTSRETCIKETKLSDADASRVRGAPVISKLIQNDSEALKCFQLCYYKQLGLIDAAGKTNAANILEYMSKVSGISDKTKLAGAMGSCESVKGSSHCDRLYQFEKCALGKLGA</sequence>
<name>A0A0A1X269_ZEUCU</name>
<dbReference type="InterPro" id="IPR036728">
    <property type="entry name" value="PBP_GOBP_sf"/>
</dbReference>
<dbReference type="Gene3D" id="1.10.238.20">
    <property type="entry name" value="Pheromone/general odorant binding protein domain"/>
    <property type="match status" value="1"/>
</dbReference>
<dbReference type="SUPFAM" id="SSF47565">
    <property type="entry name" value="Insect pheromone/odorant-binding proteins"/>
    <property type="match status" value="1"/>
</dbReference>
<dbReference type="AlphaFoldDB" id="A0A0A1X269"/>
<feature type="chain" id="PRO_5001994446" evidence="1">
    <location>
        <begin position="28"/>
        <end position="141"/>
    </location>
</feature>
<feature type="signal peptide" evidence="1">
    <location>
        <begin position="1"/>
        <end position="27"/>
    </location>
</feature>
<feature type="non-terminal residue" evidence="2">
    <location>
        <position position="1"/>
    </location>
</feature>
<dbReference type="GO" id="GO:0005549">
    <property type="term" value="F:odorant binding"/>
    <property type="evidence" value="ECO:0007669"/>
    <property type="project" value="InterPro"/>
</dbReference>
<gene>
    <name evidence="2" type="primary">Obp56a_5</name>
    <name evidence="2" type="ORF">g.58342</name>
</gene>
<dbReference type="EMBL" id="GBXI01008858">
    <property type="protein sequence ID" value="JAD05434.1"/>
    <property type="molecule type" value="Transcribed_RNA"/>
</dbReference>